<dbReference type="EMBL" id="JZWS03000007">
    <property type="protein sequence ID" value="MEW9491757.1"/>
    <property type="molecule type" value="Genomic_DNA"/>
</dbReference>
<reference evidence="1" key="1">
    <citation type="submission" date="2024-07" db="EMBL/GenBank/DDBJ databases">
        <title>Metagenome and Metagenome-Assembled Genomes of Archaea from a hot spring from the geothermal field of Los Azufres, Mexico.</title>
        <authorList>
            <person name="Marin-Paredes R."/>
            <person name="Martinez-Romero E."/>
            <person name="Servin-Garciduenas L.E."/>
        </authorList>
    </citation>
    <scope>NUCLEOTIDE SEQUENCE</scope>
    <source>
        <strain evidence="1">AZ1-454</strain>
    </source>
</reference>
<protein>
    <submittedName>
        <fullName evidence="1">FAD-dependent oxidoreductase</fullName>
    </submittedName>
</protein>
<organism evidence="1 2">
    <name type="scientific">Candidatus Aramenus sulfurataquae</name>
    <dbReference type="NCBI Taxonomy" id="1326980"/>
    <lineage>
        <taxon>Archaea</taxon>
        <taxon>Thermoproteota</taxon>
        <taxon>Thermoprotei</taxon>
        <taxon>Sulfolobales</taxon>
        <taxon>Sulfolobaceae</taxon>
        <taxon>Candidatus Aramenus</taxon>
    </lineage>
</organism>
<name>A0ACC6TPF2_9CREN</name>
<proteinExistence type="predicted"/>
<evidence type="ECO:0000313" key="1">
    <source>
        <dbReference type="EMBL" id="MEW9491757.1"/>
    </source>
</evidence>
<evidence type="ECO:0000313" key="2">
    <source>
        <dbReference type="Proteomes" id="UP000053480"/>
    </source>
</evidence>
<accession>A0ACC6TPF2</accession>
<sequence>MKIAIIGGGIAGSSLYYMLKKRGHEVKVLDPRIRRIFPSLIHSMLLKGKDVYLAKKSLEFYREFNVATKEFPSVTIGRVDDSVVESWREVGVEVKEEYVPWLSAKGLVARGGDRLVYVKRLIDSVPVIRERASIAQRGNKVDVTINDKSLEAEVYVLATGPWNHLLFPVNTKSYYCWASLVLNENSLFDQTFVYDYEKGFYSRPFLGVGMRLSIVGDGKTVVASPGTKVKVNPLEVIDKAKERLGKLYHVYTSGEFCEGTPDMRPAYGRLLDNLYYIGGLNGYGAEVGPGVASLLVEMILEGKEDREYLLDRFNGIKDFDLGKEPHEL</sequence>
<gene>
    <name evidence="1" type="ORF">TQ35_0006105</name>
</gene>
<comment type="caution">
    <text evidence="1">The sequence shown here is derived from an EMBL/GenBank/DDBJ whole genome shotgun (WGS) entry which is preliminary data.</text>
</comment>
<dbReference type="Proteomes" id="UP000053480">
    <property type="component" value="Unassembled WGS sequence"/>
</dbReference>